<reference evidence="4" key="1">
    <citation type="submission" date="2020-05" db="EMBL/GenBank/DDBJ databases">
        <authorList>
            <person name="Chiriac C."/>
            <person name="Salcher M."/>
            <person name="Ghai R."/>
            <person name="Kavagutti S V."/>
        </authorList>
    </citation>
    <scope>NUCLEOTIDE SEQUENCE</scope>
</reference>
<organism evidence="4">
    <name type="scientific">freshwater metagenome</name>
    <dbReference type="NCBI Taxonomy" id="449393"/>
    <lineage>
        <taxon>unclassified sequences</taxon>
        <taxon>metagenomes</taxon>
        <taxon>ecological metagenomes</taxon>
    </lineage>
</organism>
<dbReference type="Gene3D" id="3.90.1150.10">
    <property type="entry name" value="Aspartate Aminotransferase, domain 1"/>
    <property type="match status" value="1"/>
</dbReference>
<dbReference type="GO" id="GO:0019346">
    <property type="term" value="P:transsulfuration"/>
    <property type="evidence" value="ECO:0007669"/>
    <property type="project" value="InterPro"/>
</dbReference>
<proteinExistence type="inferred from homology"/>
<dbReference type="Gene3D" id="3.40.640.10">
    <property type="entry name" value="Type I PLP-dependent aspartate aminotransferase-like (Major domain)"/>
    <property type="match status" value="1"/>
</dbReference>
<keyword evidence="3" id="KW-0663">Pyridoxal phosphate</keyword>
<dbReference type="CDD" id="cd00614">
    <property type="entry name" value="CGS_like"/>
    <property type="match status" value="1"/>
</dbReference>
<dbReference type="GO" id="GO:0019343">
    <property type="term" value="P:cysteine biosynthetic process via cystathionine"/>
    <property type="evidence" value="ECO:0007669"/>
    <property type="project" value="TreeGrafter"/>
</dbReference>
<dbReference type="Pfam" id="PF01053">
    <property type="entry name" value="Cys_Met_Meta_PP"/>
    <property type="match status" value="1"/>
</dbReference>
<evidence type="ECO:0000256" key="1">
    <source>
        <dbReference type="ARBA" id="ARBA00001933"/>
    </source>
</evidence>
<comment type="cofactor">
    <cofactor evidence="1">
        <name>pyridoxal 5'-phosphate</name>
        <dbReference type="ChEBI" id="CHEBI:597326"/>
    </cofactor>
</comment>
<evidence type="ECO:0000256" key="3">
    <source>
        <dbReference type="ARBA" id="ARBA00022898"/>
    </source>
</evidence>
<evidence type="ECO:0000256" key="2">
    <source>
        <dbReference type="ARBA" id="ARBA00009077"/>
    </source>
</evidence>
<dbReference type="PIRSF" id="PIRSF001434">
    <property type="entry name" value="CGS"/>
    <property type="match status" value="1"/>
</dbReference>
<dbReference type="PANTHER" id="PTHR11808">
    <property type="entry name" value="TRANS-SULFURATION ENZYME FAMILY MEMBER"/>
    <property type="match status" value="1"/>
</dbReference>
<accession>A0A6J6P313</accession>
<name>A0A6J6P313_9ZZZZ</name>
<dbReference type="GO" id="GO:0003962">
    <property type="term" value="F:cystathionine gamma-synthase activity"/>
    <property type="evidence" value="ECO:0007669"/>
    <property type="project" value="TreeGrafter"/>
</dbReference>
<dbReference type="GO" id="GO:0005737">
    <property type="term" value="C:cytoplasm"/>
    <property type="evidence" value="ECO:0007669"/>
    <property type="project" value="TreeGrafter"/>
</dbReference>
<dbReference type="InterPro" id="IPR000277">
    <property type="entry name" value="Cys/Met-Metab_PyrdxlP-dep_enz"/>
</dbReference>
<sequence length="371" mass="39515">MSDRELSPESLVVSSGRPPIESDAGLNIDISMNATRHAGGPIGYGRYGNENWNALETAIGALEGGRTLVFSSGIAAISAVYSLLPIGSVVTASHQGYSGVMTLLKNLEANGRIEVRFVDVANTNEVLDSLPGSSLLWLESPTNPMLDIADLPTLISSAKSAGIGVGVDNTFATPLNQNPLSMGADIVMHSVTKFISGHSDILMGSLSTNDPALFTRLEDARKFNGAIAGSFESWLALRGLRTLSVRLERGESNTLELAKRLSAHPAVSRVRYPGLVSDPHHNLAKSFMKGFGAVFSFELKDGAKMADALCSSSVLISHATSLGGVETLWERRRRWSGESASVPESLIRVSVGCENIEDLWSDIEQAFKNAG</sequence>
<dbReference type="InterPro" id="IPR015421">
    <property type="entry name" value="PyrdxlP-dep_Trfase_major"/>
</dbReference>
<dbReference type="AlphaFoldDB" id="A0A6J6P313"/>
<comment type="similarity">
    <text evidence="2">Belongs to the trans-sulfuration enzymes family.</text>
</comment>
<dbReference type="PANTHER" id="PTHR11808:SF15">
    <property type="entry name" value="CYSTATHIONINE GAMMA-LYASE"/>
    <property type="match status" value="1"/>
</dbReference>
<evidence type="ECO:0000313" key="4">
    <source>
        <dbReference type="EMBL" id="CAB4693027.1"/>
    </source>
</evidence>
<dbReference type="InterPro" id="IPR015422">
    <property type="entry name" value="PyrdxlP-dep_Trfase_small"/>
</dbReference>
<protein>
    <submittedName>
        <fullName evidence="4">Unannotated protein</fullName>
    </submittedName>
</protein>
<dbReference type="EMBL" id="CAEZXT010000015">
    <property type="protein sequence ID" value="CAB4693027.1"/>
    <property type="molecule type" value="Genomic_DNA"/>
</dbReference>
<gene>
    <name evidence="4" type="ORF">UFOPK2589_00387</name>
</gene>
<dbReference type="GO" id="GO:0030170">
    <property type="term" value="F:pyridoxal phosphate binding"/>
    <property type="evidence" value="ECO:0007669"/>
    <property type="project" value="InterPro"/>
</dbReference>
<dbReference type="InterPro" id="IPR015424">
    <property type="entry name" value="PyrdxlP-dep_Trfase"/>
</dbReference>
<dbReference type="GO" id="GO:0004123">
    <property type="term" value="F:cystathionine gamma-lyase activity"/>
    <property type="evidence" value="ECO:0007669"/>
    <property type="project" value="TreeGrafter"/>
</dbReference>
<dbReference type="SUPFAM" id="SSF53383">
    <property type="entry name" value="PLP-dependent transferases"/>
    <property type="match status" value="1"/>
</dbReference>